<proteinExistence type="predicted"/>
<organism evidence="1 2">
    <name type="scientific">Stylonychia lemnae</name>
    <name type="common">Ciliate</name>
    <dbReference type="NCBI Taxonomy" id="5949"/>
    <lineage>
        <taxon>Eukaryota</taxon>
        <taxon>Sar</taxon>
        <taxon>Alveolata</taxon>
        <taxon>Ciliophora</taxon>
        <taxon>Intramacronucleata</taxon>
        <taxon>Spirotrichea</taxon>
        <taxon>Stichotrichia</taxon>
        <taxon>Sporadotrichida</taxon>
        <taxon>Oxytrichidae</taxon>
        <taxon>Stylonychinae</taxon>
        <taxon>Stylonychia</taxon>
    </lineage>
</organism>
<keyword evidence="2" id="KW-1185">Reference proteome</keyword>
<evidence type="ECO:0000313" key="1">
    <source>
        <dbReference type="EMBL" id="CDW84596.1"/>
    </source>
</evidence>
<reference evidence="1 2" key="1">
    <citation type="submission" date="2014-06" db="EMBL/GenBank/DDBJ databases">
        <authorList>
            <person name="Swart Estienne"/>
        </authorList>
    </citation>
    <scope>NUCLEOTIDE SEQUENCE [LARGE SCALE GENOMIC DNA]</scope>
    <source>
        <strain evidence="1 2">130c</strain>
    </source>
</reference>
<accession>A0A078ARI8</accession>
<dbReference type="EMBL" id="CCKQ01012964">
    <property type="protein sequence ID" value="CDW84596.1"/>
    <property type="molecule type" value="Genomic_DNA"/>
</dbReference>
<dbReference type="Proteomes" id="UP000039865">
    <property type="component" value="Unassembled WGS sequence"/>
</dbReference>
<dbReference type="InParanoid" id="A0A078ARI8"/>
<dbReference type="AlphaFoldDB" id="A0A078ARI8"/>
<gene>
    <name evidence="1" type="primary">Contig19827.g21026</name>
    <name evidence="1" type="ORF">STYLEM_13661</name>
</gene>
<name>A0A078ARI8_STYLE</name>
<evidence type="ECO:0000313" key="2">
    <source>
        <dbReference type="Proteomes" id="UP000039865"/>
    </source>
</evidence>
<sequence>MAIFRFAIESIQNTKLVHPGYSTKLRQGIVVKISEYRNDPVQPSKYKAKLILIKGYQIKLVILHIVTNKNGKLFIAKTTFVLQSHYILGHEAEKQNKNGIMPLNMT</sequence>
<protein>
    <submittedName>
        <fullName evidence="1">Uncharacterized protein</fullName>
    </submittedName>
</protein>